<feature type="chain" id="PRO_5011732009" evidence="5">
    <location>
        <begin position="21"/>
        <end position="986"/>
    </location>
</feature>
<keyword evidence="3" id="KW-0998">Cell outer membrane</keyword>
<dbReference type="Pfam" id="PF14905">
    <property type="entry name" value="OMP_b-brl_3"/>
    <property type="match status" value="1"/>
</dbReference>
<dbReference type="EMBL" id="FOCL01000002">
    <property type="protein sequence ID" value="SEN21898.1"/>
    <property type="molecule type" value="Genomic_DNA"/>
</dbReference>
<feature type="region of interest" description="Disordered" evidence="4">
    <location>
        <begin position="950"/>
        <end position="986"/>
    </location>
</feature>
<evidence type="ECO:0000259" key="6">
    <source>
        <dbReference type="Pfam" id="PF14905"/>
    </source>
</evidence>
<gene>
    <name evidence="7" type="ORF">SAMN05192574_102809</name>
</gene>
<feature type="signal peptide" evidence="5">
    <location>
        <begin position="1"/>
        <end position="20"/>
    </location>
</feature>
<dbReference type="InterPro" id="IPR041700">
    <property type="entry name" value="OMP_b-brl_3"/>
</dbReference>
<evidence type="ECO:0000313" key="8">
    <source>
        <dbReference type="Proteomes" id="UP000198942"/>
    </source>
</evidence>
<feature type="compositionally biased region" description="Gly residues" evidence="4">
    <location>
        <begin position="303"/>
        <end position="313"/>
    </location>
</feature>
<keyword evidence="2" id="KW-0472">Membrane</keyword>
<dbReference type="InterPro" id="IPR036942">
    <property type="entry name" value="Beta-barrel_TonB_sf"/>
</dbReference>
<organism evidence="7 8">
    <name type="scientific">Mucilaginibacter gossypiicola</name>
    <dbReference type="NCBI Taxonomy" id="551995"/>
    <lineage>
        <taxon>Bacteria</taxon>
        <taxon>Pseudomonadati</taxon>
        <taxon>Bacteroidota</taxon>
        <taxon>Sphingobacteriia</taxon>
        <taxon>Sphingobacteriales</taxon>
        <taxon>Sphingobacteriaceae</taxon>
        <taxon>Mucilaginibacter</taxon>
    </lineage>
</organism>
<evidence type="ECO:0000256" key="2">
    <source>
        <dbReference type="ARBA" id="ARBA00023136"/>
    </source>
</evidence>
<dbReference type="STRING" id="551995.SAMN05192574_102809"/>
<comment type="subcellular location">
    <subcellularLocation>
        <location evidence="1">Cell outer membrane</location>
    </subcellularLocation>
</comment>
<reference evidence="8" key="1">
    <citation type="submission" date="2016-10" db="EMBL/GenBank/DDBJ databases">
        <authorList>
            <person name="Varghese N."/>
            <person name="Submissions S."/>
        </authorList>
    </citation>
    <scope>NUCLEOTIDE SEQUENCE [LARGE SCALE GENOMIC DNA]</scope>
    <source>
        <strain evidence="8">Gh-48</strain>
    </source>
</reference>
<dbReference type="AlphaFoldDB" id="A0A1H8ET27"/>
<evidence type="ECO:0000256" key="1">
    <source>
        <dbReference type="ARBA" id="ARBA00004442"/>
    </source>
</evidence>
<feature type="domain" description="Outer membrane protein beta-barrel" evidence="6">
    <location>
        <begin position="459"/>
        <end position="809"/>
    </location>
</feature>
<evidence type="ECO:0000256" key="5">
    <source>
        <dbReference type="SAM" id="SignalP"/>
    </source>
</evidence>
<dbReference type="RefSeq" id="WP_091210152.1">
    <property type="nucleotide sequence ID" value="NZ_FOCL01000002.1"/>
</dbReference>
<sequence>MKPLLLILSFILLFAFGSYAQTGREVKGTVVDSTKLSLPGSSVKLVSNSGDSTIAIADATGKFSFPVVKGNKLTITISSIGFTAIKKHYSLDAGTQPVDLGPIVLKAETNMLNQVTIVGVNPVILKEDTTEYKVSAYPVRENAPVEDVLKKLPGVDVDKDGNVTAQGKSVTKVRVNGKDFFGGDVKTATKNLPADVVESIQVIDDYGDQANLTGIKTGEPDKILNITIRKDKNHGYFGQATAGDGEDFLPKDQGIANANRYIGDLKFFNFNNEQQIAVLGTINNTNVNTFTYGSATSGGGGGGGFGGGGGGRGNALRGSSSSTTSANGITNAHAIGANFRDQWGKTLSVYGSYSYTDNTTNTLSSSIQTNNVQTPSISTQKSDQTDNPINHRFNFNLEWKPDTINYLKVVPNFTYSSTNTNANESVSSTIGGITNSSYTSLSHSDGTTPSYGINALYNHRFNGHGRNLSINISANTSKTSQFDNPTYDYADGAPHQAPANQQTNTDSRVTSFGTNVSYIEPISKRGYLELNYAFNRSNTTSDKETDTLSTGNTYDHYDRLSNNYKYNFTTNRVGLNYRFIEKKYNLTLGVGVQPATLNGLNLKNDSATHVTTFNVIPTARFSYNFSRGKALNFLYNGSSNQPSFTQLQPVIDFTNALYPVQGNPNLKPEFANNFSLRYNNFSFQTGDIFFTNFNFTATQNKIVQNTISYPRAFSKAVLAANPSLKSFEGTNLTNYLNAGGYYTGGANVVYAKPWAQRKFTLQFNGALTYTNGVAFSNSIDSNNVAASAAPLKNIAKNLNFTPGLKFRVNIVDIIDAEASSSYGINKTTNSIHSTLIDGSSNFRTLNLGLAGKNYFWKDWTLSYDFTRTVNYGYDASLDIKNPNILNTYVERRFLKDHRATIRLAAYDLFNQNTGYTSVVNGNITTQSTVNRLGRYYLLTFTLRLQKFAGKAPTQEPGQRRFNRDGGGPGGPGGGPGGGGPGGPGSF</sequence>
<dbReference type="OrthoDB" id="1086219at2"/>
<feature type="compositionally biased region" description="Gly residues" evidence="4">
    <location>
        <begin position="964"/>
        <end position="986"/>
    </location>
</feature>
<accession>A0A1H8ET27</accession>
<dbReference type="GO" id="GO:0009279">
    <property type="term" value="C:cell outer membrane"/>
    <property type="evidence" value="ECO:0007669"/>
    <property type="project" value="UniProtKB-SubCell"/>
</dbReference>
<keyword evidence="8" id="KW-1185">Reference proteome</keyword>
<dbReference type="Pfam" id="PF13620">
    <property type="entry name" value="CarboxypepD_reg"/>
    <property type="match status" value="1"/>
</dbReference>
<protein>
    <submittedName>
        <fullName evidence="7">Outer membrane receptor proteins, mostly Fe transport</fullName>
    </submittedName>
</protein>
<dbReference type="Gene3D" id="2.40.170.20">
    <property type="entry name" value="TonB-dependent receptor, beta-barrel domain"/>
    <property type="match status" value="1"/>
</dbReference>
<name>A0A1H8ET27_9SPHI</name>
<keyword evidence="7" id="KW-0675">Receptor</keyword>
<dbReference type="Proteomes" id="UP000198942">
    <property type="component" value="Unassembled WGS sequence"/>
</dbReference>
<dbReference type="InterPro" id="IPR008969">
    <property type="entry name" value="CarboxyPept-like_regulatory"/>
</dbReference>
<proteinExistence type="predicted"/>
<evidence type="ECO:0000256" key="4">
    <source>
        <dbReference type="SAM" id="MobiDB-lite"/>
    </source>
</evidence>
<evidence type="ECO:0000313" key="7">
    <source>
        <dbReference type="EMBL" id="SEN21898.1"/>
    </source>
</evidence>
<keyword evidence="5" id="KW-0732">Signal</keyword>
<dbReference type="SUPFAM" id="SSF56935">
    <property type="entry name" value="Porins"/>
    <property type="match status" value="1"/>
</dbReference>
<evidence type="ECO:0000256" key="3">
    <source>
        <dbReference type="ARBA" id="ARBA00023237"/>
    </source>
</evidence>
<dbReference type="SUPFAM" id="SSF49464">
    <property type="entry name" value="Carboxypeptidase regulatory domain-like"/>
    <property type="match status" value="1"/>
</dbReference>
<feature type="region of interest" description="Disordered" evidence="4">
    <location>
        <begin position="303"/>
        <end position="325"/>
    </location>
</feature>